<dbReference type="EMBL" id="JACHWJ010000001">
    <property type="protein sequence ID" value="MBB2956795.1"/>
    <property type="molecule type" value="Genomic_DNA"/>
</dbReference>
<dbReference type="InterPro" id="IPR021145">
    <property type="entry name" value="Portal_protein_SPP1_Gp6-like"/>
</dbReference>
<gene>
    <name evidence="1" type="ORF">FHX72_000907</name>
</gene>
<dbReference type="Pfam" id="PF05133">
    <property type="entry name" value="SPP1_portal"/>
    <property type="match status" value="1"/>
</dbReference>
<accession>A0A7W4YFE5</accession>
<name>A0A7W4YFE5_9MICO</name>
<sequence length="440" mass="48948">MVTGSGTLELAQDVLLPAFETEKIRLDVIDEWSRWKPENDIAVRSSKEHRELKDIADSPWLGLVVTTVAQQLVAELVRSSEVEDISKIWLPWQRNRCHSRQRALHRAALTFGYAYSEVLPGDTGAVIRNHSPRNVYAVYADPIVDDYPAYYLKKTSSNGYTLTDDVYVHTLVREQNGSLVYVTREEHGAGVAPLIRYSNSIDLEARTVGEVEPFIKNARRINKTVYDRLAVQHFNSWKVRTATGLDLDDMTDDERAAEKLKLSNEDILTGGDGVQFDTLDETSMEGFNAAHESDIMDLAAISQTPAHALTGNLANLGADTLAEARSMLDLKAGERKVGFGDSHAQVLRLAAHIEGRSRDANDFSLVVSWADLESRSMAQAGDALGKLATMLKIPPELLWDRIPSVTAEEAKSWMEYREKHPSADEQLARTLIEQSNGTNG</sequence>
<comment type="caution">
    <text evidence="1">The sequence shown here is derived from an EMBL/GenBank/DDBJ whole genome shotgun (WGS) entry which is preliminary data.</text>
</comment>
<evidence type="ECO:0008006" key="3">
    <source>
        <dbReference type="Google" id="ProtNLM"/>
    </source>
</evidence>
<evidence type="ECO:0000313" key="2">
    <source>
        <dbReference type="Proteomes" id="UP000545286"/>
    </source>
</evidence>
<proteinExistence type="predicted"/>
<keyword evidence="2" id="KW-1185">Reference proteome</keyword>
<organism evidence="1 2">
    <name type="scientific">Pseudoclavibacter helvolus</name>
    <dbReference type="NCBI Taxonomy" id="255205"/>
    <lineage>
        <taxon>Bacteria</taxon>
        <taxon>Bacillati</taxon>
        <taxon>Actinomycetota</taxon>
        <taxon>Actinomycetes</taxon>
        <taxon>Micrococcales</taxon>
        <taxon>Microbacteriaceae</taxon>
        <taxon>Pseudoclavibacter</taxon>
    </lineage>
</organism>
<dbReference type="Proteomes" id="UP000545286">
    <property type="component" value="Unassembled WGS sequence"/>
</dbReference>
<dbReference type="AlphaFoldDB" id="A0A7W4YFE5"/>
<protein>
    <recommendedName>
        <fullName evidence="3">Phage portal protein</fullName>
    </recommendedName>
</protein>
<dbReference type="RefSeq" id="WP_183623227.1">
    <property type="nucleotide sequence ID" value="NZ_JACHWJ010000001.1"/>
</dbReference>
<reference evidence="1 2" key="1">
    <citation type="submission" date="2020-08" db="EMBL/GenBank/DDBJ databases">
        <title>Sequencing the genomes of 1000 actinobacteria strains.</title>
        <authorList>
            <person name="Klenk H.-P."/>
        </authorList>
    </citation>
    <scope>NUCLEOTIDE SEQUENCE [LARGE SCALE GENOMIC DNA]</scope>
    <source>
        <strain evidence="1 2">DSM 20419</strain>
    </source>
</reference>
<evidence type="ECO:0000313" key="1">
    <source>
        <dbReference type="EMBL" id="MBB2956795.1"/>
    </source>
</evidence>